<dbReference type="EMBL" id="DS989854">
    <property type="protein sequence ID" value="EDX74207.1"/>
    <property type="molecule type" value="Genomic_DNA"/>
</dbReference>
<dbReference type="STRING" id="118168.MC7420_4192"/>
<accession>B4VVF6</accession>
<evidence type="ECO:0000313" key="3">
    <source>
        <dbReference type="Proteomes" id="UP000003835"/>
    </source>
</evidence>
<protein>
    <recommendedName>
        <fullName evidence="4">Circadian oscillating protein COP23</fullName>
    </recommendedName>
</protein>
<dbReference type="Proteomes" id="UP000003835">
    <property type="component" value="Unassembled WGS sequence"/>
</dbReference>
<keyword evidence="3" id="KW-1185">Reference proteome</keyword>
<name>B4VVF6_9CYAN</name>
<dbReference type="Pfam" id="PF14218">
    <property type="entry name" value="COP23"/>
    <property type="match status" value="1"/>
</dbReference>
<gene>
    <name evidence="2" type="ORF">MC7420_4192</name>
</gene>
<keyword evidence="1" id="KW-0732">Signal</keyword>
<feature type="signal peptide" evidence="1">
    <location>
        <begin position="1"/>
        <end position="31"/>
    </location>
</feature>
<dbReference type="HOGENOM" id="CLU_101369_1_1_3"/>
<sequence length="170" mass="18640">MSSAMKLQLFTLLLTGLTIAVCTTASQSGYAQPRTYECGTSNGAPATIAHMARGSIPIIRWVYNDFPPPATPQQRCEEVSRRFQVYHDNANLNYLTTGTMNGEPVICVARIPGGDCTGVLFTLKPGSNPKRILLMLLDRRGLTAGNTINQNGEKRIYVDVMDYLDSIPLE</sequence>
<proteinExistence type="predicted"/>
<evidence type="ECO:0000256" key="1">
    <source>
        <dbReference type="SAM" id="SignalP"/>
    </source>
</evidence>
<dbReference type="InterPro" id="IPR025478">
    <property type="entry name" value="COP23"/>
</dbReference>
<evidence type="ECO:0008006" key="4">
    <source>
        <dbReference type="Google" id="ProtNLM"/>
    </source>
</evidence>
<feature type="chain" id="PRO_5002827634" description="Circadian oscillating protein COP23" evidence="1">
    <location>
        <begin position="32"/>
        <end position="170"/>
    </location>
</feature>
<organism evidence="2 3">
    <name type="scientific">Coleofasciculus chthonoplastes PCC 7420</name>
    <dbReference type="NCBI Taxonomy" id="118168"/>
    <lineage>
        <taxon>Bacteria</taxon>
        <taxon>Bacillati</taxon>
        <taxon>Cyanobacteriota</taxon>
        <taxon>Cyanophyceae</taxon>
        <taxon>Coleofasciculales</taxon>
        <taxon>Coleofasciculaceae</taxon>
        <taxon>Coleofasciculus</taxon>
    </lineage>
</organism>
<dbReference type="eggNOG" id="COG2335">
    <property type="taxonomic scope" value="Bacteria"/>
</dbReference>
<reference evidence="2 3" key="1">
    <citation type="submission" date="2008-07" db="EMBL/GenBank/DDBJ databases">
        <authorList>
            <person name="Tandeau de Marsac N."/>
            <person name="Ferriera S."/>
            <person name="Johnson J."/>
            <person name="Kravitz S."/>
            <person name="Beeson K."/>
            <person name="Sutton G."/>
            <person name="Rogers Y.-H."/>
            <person name="Friedman R."/>
            <person name="Frazier M."/>
            <person name="Venter J.C."/>
        </authorList>
    </citation>
    <scope>NUCLEOTIDE SEQUENCE [LARGE SCALE GENOMIC DNA]</scope>
    <source>
        <strain evidence="2 3">PCC 7420</strain>
    </source>
</reference>
<dbReference type="AlphaFoldDB" id="B4VVF6"/>
<evidence type="ECO:0000313" key="2">
    <source>
        <dbReference type="EMBL" id="EDX74207.1"/>
    </source>
</evidence>